<comment type="caution">
    <text evidence="1">The sequence shown here is derived from an EMBL/GenBank/DDBJ whole genome shotgun (WGS) entry which is preliminary data.</text>
</comment>
<dbReference type="EMBL" id="JBHSAQ010000013">
    <property type="protein sequence ID" value="MFC3959808.1"/>
    <property type="molecule type" value="Genomic_DNA"/>
</dbReference>
<reference evidence="1 2" key="1">
    <citation type="journal article" date="2019" name="Int. J. Syst. Evol. Microbiol.">
        <title>The Global Catalogue of Microorganisms (GCM) 10K type strain sequencing project: providing services to taxonomists for standard genome sequencing and annotation.</title>
        <authorList>
            <consortium name="The Broad Institute Genomics Platform"/>
            <consortium name="The Broad Institute Genome Sequencing Center for Infectious Disease"/>
            <person name="Wu L."/>
            <person name="Ma J."/>
        </authorList>
    </citation>
    <scope>NUCLEOTIDE SEQUENCE [LARGE SCALE GENOMIC DNA]</scope>
    <source>
        <strain evidence="1 2">IBRC-M 10256</strain>
    </source>
</reference>
<dbReference type="Proteomes" id="UP001595846">
    <property type="component" value="Unassembled WGS sequence"/>
</dbReference>
<dbReference type="GeneID" id="73902434"/>
<protein>
    <submittedName>
        <fullName evidence="1">Uncharacterized protein</fullName>
    </submittedName>
</protein>
<organism evidence="1 2">
    <name type="scientific">Halovivax cerinus</name>
    <dbReference type="NCBI Taxonomy" id="1487865"/>
    <lineage>
        <taxon>Archaea</taxon>
        <taxon>Methanobacteriati</taxon>
        <taxon>Methanobacteriota</taxon>
        <taxon>Stenosarchaea group</taxon>
        <taxon>Halobacteria</taxon>
        <taxon>Halobacteriales</taxon>
        <taxon>Natrialbaceae</taxon>
        <taxon>Halovivax</taxon>
    </lineage>
</organism>
<proteinExistence type="predicted"/>
<dbReference type="RefSeq" id="WP_256533321.1">
    <property type="nucleotide sequence ID" value="NZ_CP101824.1"/>
</dbReference>
<name>A0ABD5NS60_9EURY</name>
<dbReference type="AlphaFoldDB" id="A0ABD5NS60"/>
<keyword evidence="2" id="KW-1185">Reference proteome</keyword>
<accession>A0ABD5NS60</accession>
<evidence type="ECO:0000313" key="2">
    <source>
        <dbReference type="Proteomes" id="UP001595846"/>
    </source>
</evidence>
<gene>
    <name evidence="1" type="ORF">ACFOUR_15705</name>
</gene>
<sequence length="40" mass="4384">MVEPRNTLRVNLAIVRAVADAHGWDPTVTESEAGGARFEF</sequence>
<evidence type="ECO:0000313" key="1">
    <source>
        <dbReference type="EMBL" id="MFC3959808.1"/>
    </source>
</evidence>